<evidence type="ECO:0000256" key="11">
    <source>
        <dbReference type="ARBA" id="ARBA00023128"/>
    </source>
</evidence>
<dbReference type="PROSITE" id="PS00012">
    <property type="entry name" value="PHOSPHOPANTETHEINE"/>
    <property type="match status" value="1"/>
</dbReference>
<evidence type="ECO:0000256" key="9">
    <source>
        <dbReference type="ARBA" id="ARBA00022982"/>
    </source>
</evidence>
<evidence type="ECO:0000259" key="14">
    <source>
        <dbReference type="PROSITE" id="PS50075"/>
    </source>
</evidence>
<protein>
    <recommendedName>
        <fullName evidence="13">Acyl carrier protein</fullName>
    </recommendedName>
</protein>
<dbReference type="InterPro" id="IPR006162">
    <property type="entry name" value="Ppantetheine_attach_site"/>
</dbReference>
<dbReference type="GO" id="GO:0005739">
    <property type="term" value="C:mitochondrion"/>
    <property type="evidence" value="ECO:0007669"/>
    <property type="project" value="UniProtKB-SubCell"/>
</dbReference>
<dbReference type="InterPro" id="IPR003231">
    <property type="entry name" value="ACP"/>
</dbReference>
<comment type="similarity">
    <text evidence="2">Belongs to the acyl carrier protein (ACP) family.</text>
</comment>
<gene>
    <name evidence="15" type="primary">ACP2_2</name>
    <name evidence="15" type="ORF">GGI19_001217</name>
</gene>
<feature type="domain" description="Carrier" evidence="14">
    <location>
        <begin position="44"/>
        <end position="118"/>
    </location>
</feature>
<evidence type="ECO:0000256" key="13">
    <source>
        <dbReference type="RuleBase" id="RU000722"/>
    </source>
</evidence>
<dbReference type="PANTHER" id="PTHR20863:SF28">
    <property type="entry name" value="ACYL CARRIER PROTEIN, MITOCHONDRIAL"/>
    <property type="match status" value="1"/>
</dbReference>
<dbReference type="Pfam" id="PF00550">
    <property type="entry name" value="PP-binding"/>
    <property type="match status" value="1"/>
</dbReference>
<evidence type="ECO:0000256" key="3">
    <source>
        <dbReference type="ARBA" id="ARBA00022448"/>
    </source>
</evidence>
<comment type="subcellular location">
    <subcellularLocation>
        <location evidence="1">Mitochondrion</location>
    </subcellularLocation>
</comment>
<evidence type="ECO:0000256" key="10">
    <source>
        <dbReference type="ARBA" id="ARBA00023098"/>
    </source>
</evidence>
<name>A0A9W8LBG9_9FUNG</name>
<evidence type="ECO:0000256" key="5">
    <source>
        <dbReference type="ARBA" id="ARBA00022516"/>
    </source>
</evidence>
<keyword evidence="10" id="KW-0443">Lipid metabolism</keyword>
<dbReference type="PROSITE" id="PS50075">
    <property type="entry name" value="CARRIER"/>
    <property type="match status" value="1"/>
</dbReference>
<dbReference type="InterPro" id="IPR036736">
    <property type="entry name" value="ACP-like_sf"/>
</dbReference>
<evidence type="ECO:0000256" key="7">
    <source>
        <dbReference type="ARBA" id="ARBA00022832"/>
    </source>
</evidence>
<dbReference type="SUPFAM" id="SSF47336">
    <property type="entry name" value="ACP-like"/>
    <property type="match status" value="1"/>
</dbReference>
<comment type="function">
    <text evidence="13">Carrier of the growing fatty acid chain in fatty acid biosynthesis.</text>
</comment>
<dbReference type="GO" id="GO:0000036">
    <property type="term" value="F:acyl carrier activity"/>
    <property type="evidence" value="ECO:0007669"/>
    <property type="project" value="TreeGrafter"/>
</dbReference>
<evidence type="ECO:0000256" key="12">
    <source>
        <dbReference type="ARBA" id="ARBA00023160"/>
    </source>
</evidence>
<dbReference type="PANTHER" id="PTHR20863">
    <property type="entry name" value="ACYL CARRIER PROTEIN"/>
    <property type="match status" value="1"/>
</dbReference>
<sequence length="121" mass="13394">MFRLASLRIASARVLATRPTAVRRTVMPALALRWYSAGNGLHHSVVLDQIFQVLHDFDKIHKENISSGADFSIALGLDSLDTLKLIMAIEAFSVEIPDEDAMRITTVAATINYIQGRDDAR</sequence>
<dbReference type="EMBL" id="JANBUH010000040">
    <property type="protein sequence ID" value="KAJ2755977.1"/>
    <property type="molecule type" value="Genomic_DNA"/>
</dbReference>
<comment type="caution">
    <text evidence="15">The sequence shown here is derived from an EMBL/GenBank/DDBJ whole genome shotgun (WGS) entry which is preliminary data.</text>
</comment>
<keyword evidence="6" id="KW-0597">Phosphoprotein</keyword>
<dbReference type="AlphaFoldDB" id="A0A9W8LBG9"/>
<keyword evidence="16" id="KW-1185">Reference proteome</keyword>
<keyword evidence="12 13" id="KW-0275">Fatty acid biosynthesis</keyword>
<keyword evidence="8" id="KW-0809">Transit peptide</keyword>
<dbReference type="Proteomes" id="UP001140011">
    <property type="component" value="Unassembled WGS sequence"/>
</dbReference>
<accession>A0A9W8LBG9</accession>
<keyword evidence="4 13" id="KW-0596">Phosphopantetheine</keyword>
<keyword evidence="9" id="KW-0249">Electron transport</keyword>
<evidence type="ECO:0000256" key="1">
    <source>
        <dbReference type="ARBA" id="ARBA00004173"/>
    </source>
</evidence>
<proteinExistence type="inferred from homology"/>
<dbReference type="GO" id="GO:0000035">
    <property type="term" value="F:acyl binding"/>
    <property type="evidence" value="ECO:0007669"/>
    <property type="project" value="TreeGrafter"/>
</dbReference>
<dbReference type="Gene3D" id="1.10.1200.10">
    <property type="entry name" value="ACP-like"/>
    <property type="match status" value="1"/>
</dbReference>
<evidence type="ECO:0000256" key="6">
    <source>
        <dbReference type="ARBA" id="ARBA00022553"/>
    </source>
</evidence>
<evidence type="ECO:0000313" key="16">
    <source>
        <dbReference type="Proteomes" id="UP001140011"/>
    </source>
</evidence>
<keyword evidence="3" id="KW-0813">Transport</keyword>
<dbReference type="InterPro" id="IPR009081">
    <property type="entry name" value="PP-bd_ACP"/>
</dbReference>
<dbReference type="OrthoDB" id="448946at2759"/>
<keyword evidence="7" id="KW-0276">Fatty acid metabolism</keyword>
<evidence type="ECO:0000313" key="15">
    <source>
        <dbReference type="EMBL" id="KAJ2755977.1"/>
    </source>
</evidence>
<keyword evidence="5 13" id="KW-0444">Lipid biosynthesis</keyword>
<reference evidence="15" key="1">
    <citation type="submission" date="2022-07" db="EMBL/GenBank/DDBJ databases">
        <title>Phylogenomic reconstructions and comparative analyses of Kickxellomycotina fungi.</title>
        <authorList>
            <person name="Reynolds N.K."/>
            <person name="Stajich J.E."/>
            <person name="Barry K."/>
            <person name="Grigoriev I.V."/>
            <person name="Crous P."/>
            <person name="Smith M.E."/>
        </authorList>
    </citation>
    <scope>NUCLEOTIDE SEQUENCE</scope>
    <source>
        <strain evidence="15">BCRC 34297</strain>
    </source>
</reference>
<organism evidence="15 16">
    <name type="scientific">Coemansia pectinata</name>
    <dbReference type="NCBI Taxonomy" id="1052879"/>
    <lineage>
        <taxon>Eukaryota</taxon>
        <taxon>Fungi</taxon>
        <taxon>Fungi incertae sedis</taxon>
        <taxon>Zoopagomycota</taxon>
        <taxon>Kickxellomycotina</taxon>
        <taxon>Kickxellomycetes</taxon>
        <taxon>Kickxellales</taxon>
        <taxon>Kickxellaceae</taxon>
        <taxon>Coemansia</taxon>
    </lineage>
</organism>
<evidence type="ECO:0000256" key="2">
    <source>
        <dbReference type="ARBA" id="ARBA00010930"/>
    </source>
</evidence>
<evidence type="ECO:0000256" key="4">
    <source>
        <dbReference type="ARBA" id="ARBA00022450"/>
    </source>
</evidence>
<evidence type="ECO:0000256" key="8">
    <source>
        <dbReference type="ARBA" id="ARBA00022946"/>
    </source>
</evidence>
<keyword evidence="11" id="KW-0496">Mitochondrion</keyword>